<keyword evidence="3" id="KW-1185">Reference proteome</keyword>
<dbReference type="Pfam" id="PF19279">
    <property type="entry name" value="YegS_C"/>
    <property type="match status" value="1"/>
</dbReference>
<dbReference type="GO" id="GO:0005829">
    <property type="term" value="C:cytosol"/>
    <property type="evidence" value="ECO:0007669"/>
    <property type="project" value="TreeGrafter"/>
</dbReference>
<dbReference type="AlphaFoldDB" id="A0A2P7BI51"/>
<dbReference type="OrthoDB" id="9815110at2"/>
<comment type="caution">
    <text evidence="2">The sequence shown here is derived from an EMBL/GenBank/DDBJ whole genome shotgun (WGS) entry which is preliminary data.</text>
</comment>
<gene>
    <name evidence="2" type="ORF">CU103_06045</name>
</gene>
<evidence type="ECO:0000313" key="3">
    <source>
        <dbReference type="Proteomes" id="UP000241764"/>
    </source>
</evidence>
<dbReference type="InterPro" id="IPR016064">
    <property type="entry name" value="NAD/diacylglycerol_kinase_sf"/>
</dbReference>
<dbReference type="Proteomes" id="UP000241764">
    <property type="component" value="Unassembled WGS sequence"/>
</dbReference>
<name>A0A2P7BI51_9HYPH</name>
<dbReference type="Gene3D" id="3.40.50.10330">
    <property type="entry name" value="Probable inorganic polyphosphate/atp-NAD kinase, domain 1"/>
    <property type="match status" value="1"/>
</dbReference>
<dbReference type="InterPro" id="IPR001206">
    <property type="entry name" value="Diacylglycerol_kinase_cat_dom"/>
</dbReference>
<dbReference type="PANTHER" id="PTHR30492">
    <property type="entry name" value="METHYLGLYOXAL SYNTHASE"/>
    <property type="match status" value="1"/>
</dbReference>
<dbReference type="EMBL" id="PGGM01000002">
    <property type="protein sequence ID" value="PSH66151.1"/>
    <property type="molecule type" value="Genomic_DNA"/>
</dbReference>
<dbReference type="SUPFAM" id="SSF111331">
    <property type="entry name" value="NAD kinase/diacylglycerol kinase-like"/>
    <property type="match status" value="1"/>
</dbReference>
<keyword evidence="2" id="KW-0418">Kinase</keyword>
<proteinExistence type="predicted"/>
<evidence type="ECO:0000313" key="2">
    <source>
        <dbReference type="EMBL" id="PSH66151.1"/>
    </source>
</evidence>
<dbReference type="Gene3D" id="2.60.200.40">
    <property type="match status" value="1"/>
</dbReference>
<dbReference type="GO" id="GO:0016301">
    <property type="term" value="F:kinase activity"/>
    <property type="evidence" value="ECO:0007669"/>
    <property type="project" value="UniProtKB-KW"/>
</dbReference>
<dbReference type="Pfam" id="PF00781">
    <property type="entry name" value="DAGK_cat"/>
    <property type="match status" value="1"/>
</dbReference>
<dbReference type="InterPro" id="IPR004363">
    <property type="entry name" value="Methylgl_synth"/>
</dbReference>
<dbReference type="InterPro" id="IPR045540">
    <property type="entry name" value="YegS/DAGK_C"/>
</dbReference>
<keyword evidence="2" id="KW-0808">Transferase</keyword>
<evidence type="ECO:0000259" key="1">
    <source>
        <dbReference type="PROSITE" id="PS50146"/>
    </source>
</evidence>
<feature type="domain" description="DAGKc" evidence="1">
    <location>
        <begin position="44"/>
        <end position="131"/>
    </location>
</feature>
<dbReference type="PROSITE" id="PS50146">
    <property type="entry name" value="DAGK"/>
    <property type="match status" value="1"/>
</dbReference>
<organism evidence="2 3">
    <name type="scientific">Phyllobacterium sophorae</name>
    <dbReference type="NCBI Taxonomy" id="1520277"/>
    <lineage>
        <taxon>Bacteria</taxon>
        <taxon>Pseudomonadati</taxon>
        <taxon>Pseudomonadota</taxon>
        <taxon>Alphaproteobacteria</taxon>
        <taxon>Hyphomicrobiales</taxon>
        <taxon>Phyllobacteriaceae</taxon>
        <taxon>Phyllobacterium</taxon>
    </lineage>
</organism>
<dbReference type="GO" id="GO:0008929">
    <property type="term" value="F:methylglyoxal synthase activity"/>
    <property type="evidence" value="ECO:0007669"/>
    <property type="project" value="InterPro"/>
</dbReference>
<accession>A0A2P7BI51</accession>
<sequence length="308" mass="32971">MKVHAVFNRDGGTFRTMDMTLFSETARTIFEKHGHTFESEVVAGKDIIKALKNVAAEAGEHVLMAGGGDGTISAAADVAWKAGVPLAVLPAGTMNLFARALKIPLELNAALESLAGGTIQAVDISTANEESFVHQFSIGFQPQIIKLRNTLEFRSRWGKRLASLRAFAKVMGNPPQFDVSLNIDGVPIERTVSAISIANNPYGHGMLPVPEGVNRGELGVYIAGRLTPAGLMKLAFTVLTGSWRNNPDVDEIPAKQVELHFPRLRRGAKATIDGELVRLPKDVVIIIHAGELQVLVPSEGPSNQNGAG</sequence>
<dbReference type="PANTHER" id="PTHR30492:SF0">
    <property type="entry name" value="METHYLGLYOXAL SYNTHASE"/>
    <property type="match status" value="1"/>
</dbReference>
<reference evidence="3" key="1">
    <citation type="submission" date="2017-11" db="EMBL/GenBank/DDBJ databases">
        <authorList>
            <person name="Kuznetsova I."/>
            <person name="Sazanova A."/>
            <person name="Chirak E."/>
            <person name="Safronova V."/>
            <person name="Willems A."/>
        </authorList>
    </citation>
    <scope>NUCLEOTIDE SEQUENCE [LARGE SCALE GENOMIC DNA]</scope>
    <source>
        <strain evidence="3">CCBAU 03422</strain>
    </source>
</reference>
<dbReference type="GO" id="GO:0019242">
    <property type="term" value="P:methylglyoxal biosynthetic process"/>
    <property type="evidence" value="ECO:0007669"/>
    <property type="project" value="InterPro"/>
</dbReference>
<dbReference type="RefSeq" id="WP_106663015.1">
    <property type="nucleotide sequence ID" value="NZ_PGGM01000002.1"/>
</dbReference>
<dbReference type="InterPro" id="IPR017438">
    <property type="entry name" value="ATP-NAD_kinase_N"/>
</dbReference>
<protein>
    <submittedName>
        <fullName evidence="2">Diacylglycerol kinase</fullName>
    </submittedName>
</protein>